<proteinExistence type="predicted"/>
<reference evidence="3 4" key="1">
    <citation type="journal article" date="2022" name="Nat. Ecol. Evol.">
        <title>A masculinizing supergene underlies an exaggerated male reproductive morph in a spider.</title>
        <authorList>
            <person name="Hendrickx F."/>
            <person name="De Corte Z."/>
            <person name="Sonet G."/>
            <person name="Van Belleghem S.M."/>
            <person name="Kostlbacher S."/>
            <person name="Vangestel C."/>
        </authorList>
    </citation>
    <scope>NUCLEOTIDE SEQUENCE [LARGE SCALE GENOMIC DNA]</scope>
    <source>
        <strain evidence="3">W744_W776</strain>
    </source>
</reference>
<feature type="domain" description="ZP" evidence="2">
    <location>
        <begin position="65"/>
        <end position="312"/>
    </location>
</feature>
<dbReference type="Pfam" id="PF25057">
    <property type="entry name" value="CUT_N"/>
    <property type="match status" value="1"/>
</dbReference>
<feature type="transmembrane region" description="Helical" evidence="1">
    <location>
        <begin position="495"/>
        <end position="518"/>
    </location>
</feature>
<evidence type="ECO:0000259" key="2">
    <source>
        <dbReference type="PROSITE" id="PS51034"/>
    </source>
</evidence>
<protein>
    <recommendedName>
        <fullName evidence="2">ZP domain-containing protein</fullName>
    </recommendedName>
</protein>
<keyword evidence="1" id="KW-0472">Membrane</keyword>
<gene>
    <name evidence="3" type="ORF">JTE90_025196</name>
</gene>
<dbReference type="PANTHER" id="PTHR46560:SF5">
    <property type="entry name" value="CYPHER, ISOFORM B"/>
    <property type="match status" value="1"/>
</dbReference>
<name>A0AAV6UDH0_9ARAC</name>
<dbReference type="AlphaFoldDB" id="A0AAV6UDH0"/>
<keyword evidence="4" id="KW-1185">Reference proteome</keyword>
<sequence>MLLCLLGYVSSRLRNPTILKSFVLNIIHNIAHVMASAHAARLSLLCLLSSVGAISYNNEPGFQVTCDNSSMHLNVEFDNPFHGVVYTSGNFFVPQCSFPASVVSNSTRLILTFPFSICNFTIGMMNDEKTSIFSTVIIQQHRLLRTSYDVLQNTTCEVPAETFRQLYYPNASTSGTLLTTLRPVIETWIETRTGSDLLPNEKSEELFLVVNVKDGGINKDLSVHNCIAHDEKVLTNETLLYQMSDSFGCSNSSYVLSNFIVSNQTEDRSDLMAYTQMGDFVYSVRGEFFVTCGVVLCETSCSNACDNEPNRTIHFSDIVMKRFAGRLPGATIPPSLDLFEWRQTISKRYLRETLSRWFKLGSDKVTEDIVPEDITSEPLSIGDQYDTTDGVLDNAAILKEWDDVLDNAILSDLDTMLDNATILNERIDVLDNTTISSDWNVLYNYTILNDLLDNATLLKNTEVTTNIYLEELIVVNNGTEGPSLGSGNRVINHSILSKFTVCALFLLLFSCYGGILYINSKKNLDWTGGNLTELHTIVH</sequence>
<dbReference type="InterPro" id="IPR001507">
    <property type="entry name" value="ZP_dom"/>
</dbReference>
<dbReference type="EMBL" id="JAFNEN010000508">
    <property type="protein sequence ID" value="KAG8181550.1"/>
    <property type="molecule type" value="Genomic_DNA"/>
</dbReference>
<evidence type="ECO:0000313" key="3">
    <source>
        <dbReference type="EMBL" id="KAG8181550.1"/>
    </source>
</evidence>
<dbReference type="Proteomes" id="UP000827092">
    <property type="component" value="Unassembled WGS sequence"/>
</dbReference>
<dbReference type="SMART" id="SM00241">
    <property type="entry name" value="ZP"/>
    <property type="match status" value="1"/>
</dbReference>
<dbReference type="InterPro" id="IPR056953">
    <property type="entry name" value="CUT_N"/>
</dbReference>
<evidence type="ECO:0000256" key="1">
    <source>
        <dbReference type="SAM" id="Phobius"/>
    </source>
</evidence>
<keyword evidence="1" id="KW-1133">Transmembrane helix</keyword>
<accession>A0AAV6UDH0</accession>
<dbReference type="PANTHER" id="PTHR46560">
    <property type="entry name" value="CYPHER, ISOFORM B"/>
    <property type="match status" value="1"/>
</dbReference>
<keyword evidence="1" id="KW-0812">Transmembrane</keyword>
<organism evidence="3 4">
    <name type="scientific">Oedothorax gibbosus</name>
    <dbReference type="NCBI Taxonomy" id="931172"/>
    <lineage>
        <taxon>Eukaryota</taxon>
        <taxon>Metazoa</taxon>
        <taxon>Ecdysozoa</taxon>
        <taxon>Arthropoda</taxon>
        <taxon>Chelicerata</taxon>
        <taxon>Arachnida</taxon>
        <taxon>Araneae</taxon>
        <taxon>Araneomorphae</taxon>
        <taxon>Entelegynae</taxon>
        <taxon>Araneoidea</taxon>
        <taxon>Linyphiidae</taxon>
        <taxon>Erigoninae</taxon>
        <taxon>Oedothorax</taxon>
    </lineage>
</organism>
<dbReference type="PROSITE" id="PS51034">
    <property type="entry name" value="ZP_2"/>
    <property type="match status" value="1"/>
</dbReference>
<evidence type="ECO:0000313" key="4">
    <source>
        <dbReference type="Proteomes" id="UP000827092"/>
    </source>
</evidence>
<comment type="caution">
    <text evidence="3">The sequence shown here is derived from an EMBL/GenBank/DDBJ whole genome shotgun (WGS) entry which is preliminary data.</text>
</comment>